<sequence>MKFFNITLLFVILALACCLSTTMADDAKRGLRRPPAKLTKTSTTTVNPSEDEEGDYPENGEEGQEGEEAEEADVSTTTTTTEAPKRIGPVIRPFRSNDDFLNSLKRRQMNAKKAKAEKPAPKPKAPVSQDSEDGEEDAAPAAPAPAKGFSKPNSALSRNRKAGKPTKPEPVDEPADDAEAEPKEDAKPKRPLAGRLALRKRN</sequence>
<feature type="compositionally biased region" description="Basic residues" evidence="1">
    <location>
        <begin position="189"/>
        <end position="202"/>
    </location>
</feature>
<feature type="compositionally biased region" description="Basic residues" evidence="1">
    <location>
        <begin position="104"/>
        <end position="113"/>
    </location>
</feature>
<dbReference type="AlphaFoldDB" id="T1PG57"/>
<proteinExistence type="evidence at transcript level"/>
<dbReference type="PROSITE" id="PS51257">
    <property type="entry name" value="PROKAR_LIPOPROTEIN"/>
    <property type="match status" value="1"/>
</dbReference>
<evidence type="ECO:0000256" key="2">
    <source>
        <dbReference type="SAM" id="SignalP"/>
    </source>
</evidence>
<feature type="region of interest" description="Disordered" evidence="1">
    <location>
        <begin position="32"/>
        <end position="202"/>
    </location>
</feature>
<dbReference type="VEuPathDB" id="VectorBase:MDOA013194"/>
<keyword evidence="2" id="KW-0732">Signal</keyword>
<feature type="signal peptide" evidence="2">
    <location>
        <begin position="1"/>
        <end position="24"/>
    </location>
</feature>
<feature type="compositionally biased region" description="Polar residues" evidence="1">
    <location>
        <begin position="39"/>
        <end position="48"/>
    </location>
</feature>
<dbReference type="EMBL" id="KA646868">
    <property type="protein sequence ID" value="AFP61497.1"/>
    <property type="molecule type" value="mRNA"/>
</dbReference>
<dbReference type="VEuPathDB" id="VectorBase:MDOMA2_011698"/>
<evidence type="ECO:0000256" key="1">
    <source>
        <dbReference type="SAM" id="MobiDB-lite"/>
    </source>
</evidence>
<protein>
    <submittedName>
        <fullName evidence="3">Spo3AH-like protein</fullName>
    </submittedName>
</protein>
<name>T1PG57_MUSDO</name>
<feature type="chain" id="PRO_5004593303" evidence="2">
    <location>
        <begin position="25"/>
        <end position="202"/>
    </location>
</feature>
<organism evidence="3">
    <name type="scientific">Musca domestica</name>
    <name type="common">House fly</name>
    <dbReference type="NCBI Taxonomy" id="7370"/>
    <lineage>
        <taxon>Eukaryota</taxon>
        <taxon>Metazoa</taxon>
        <taxon>Ecdysozoa</taxon>
        <taxon>Arthropoda</taxon>
        <taxon>Hexapoda</taxon>
        <taxon>Insecta</taxon>
        <taxon>Pterygota</taxon>
        <taxon>Neoptera</taxon>
        <taxon>Endopterygota</taxon>
        <taxon>Diptera</taxon>
        <taxon>Brachycera</taxon>
        <taxon>Muscomorpha</taxon>
        <taxon>Muscoidea</taxon>
        <taxon>Muscidae</taxon>
        <taxon>Musca</taxon>
    </lineage>
</organism>
<accession>T1PG57</accession>
<evidence type="ECO:0000313" key="3">
    <source>
        <dbReference type="EMBL" id="AFP61497.1"/>
    </source>
</evidence>
<feature type="compositionally biased region" description="Acidic residues" evidence="1">
    <location>
        <begin position="49"/>
        <end position="73"/>
    </location>
</feature>
<reference evidence="3" key="1">
    <citation type="submission" date="2012-08" db="EMBL/GenBank/DDBJ databases">
        <title>Transcriptome of adult Musca domestica launches a platform for comparative house fly gene expression and characterization of differential gene expression among resistant and susceptible house flies.</title>
        <authorList>
            <person name="Liu N."/>
            <person name="Zhang L."/>
            <person name="Li M."/>
            <person name="Reid W."/>
        </authorList>
    </citation>
    <scope>NUCLEOTIDE SEQUENCE</scope>
    <source>
        <strain evidence="3">ALHF</strain>
        <tissue evidence="3">Whole body</tissue>
    </source>
</reference>